<reference evidence="2" key="1">
    <citation type="submission" date="2022-11" db="UniProtKB">
        <authorList>
            <consortium name="WormBaseParasite"/>
        </authorList>
    </citation>
    <scope>IDENTIFICATION</scope>
</reference>
<dbReference type="Proteomes" id="UP000887565">
    <property type="component" value="Unplaced"/>
</dbReference>
<organism evidence="1 2">
    <name type="scientific">Romanomermis culicivorax</name>
    <name type="common">Nematode worm</name>
    <dbReference type="NCBI Taxonomy" id="13658"/>
    <lineage>
        <taxon>Eukaryota</taxon>
        <taxon>Metazoa</taxon>
        <taxon>Ecdysozoa</taxon>
        <taxon>Nematoda</taxon>
        <taxon>Enoplea</taxon>
        <taxon>Dorylaimia</taxon>
        <taxon>Mermithida</taxon>
        <taxon>Mermithoidea</taxon>
        <taxon>Mermithidae</taxon>
        <taxon>Romanomermis</taxon>
    </lineage>
</organism>
<evidence type="ECO:0000313" key="1">
    <source>
        <dbReference type="Proteomes" id="UP000887565"/>
    </source>
</evidence>
<proteinExistence type="predicted"/>
<evidence type="ECO:0000313" key="2">
    <source>
        <dbReference type="WBParaSite" id="nRc.2.0.1.t28872-RA"/>
    </source>
</evidence>
<keyword evidence="1" id="KW-1185">Reference proteome</keyword>
<protein>
    <submittedName>
        <fullName evidence="2">Uncharacterized protein</fullName>
    </submittedName>
</protein>
<dbReference type="AlphaFoldDB" id="A0A915JSP5"/>
<accession>A0A915JSP5</accession>
<name>A0A915JSP5_ROMCU</name>
<dbReference type="WBParaSite" id="nRc.2.0.1.t28872-RA">
    <property type="protein sequence ID" value="nRc.2.0.1.t28872-RA"/>
    <property type="gene ID" value="nRc.2.0.1.g28872"/>
</dbReference>
<sequence length="67" mass="7252">MANWRVTSKALLVAAFKDRSNFEDGCSSILVVAAGSVFVEGECARPQSQEGWALRLQSGEMDLLFAS</sequence>